<dbReference type="InterPro" id="IPR009279">
    <property type="entry name" value="Portal_Mu"/>
</dbReference>
<accession>A0A2X3CSR6</accession>
<proteinExistence type="predicted"/>
<dbReference type="AlphaFoldDB" id="A0A2X3CSR6"/>
<organism evidence="1 2">
    <name type="scientific">Klebsiella pneumoniae</name>
    <dbReference type="NCBI Taxonomy" id="573"/>
    <lineage>
        <taxon>Bacteria</taxon>
        <taxon>Pseudomonadati</taxon>
        <taxon>Pseudomonadota</taxon>
        <taxon>Gammaproteobacteria</taxon>
        <taxon>Enterobacterales</taxon>
        <taxon>Enterobacteriaceae</taxon>
        <taxon>Klebsiella/Raoultella group</taxon>
        <taxon>Klebsiella</taxon>
        <taxon>Klebsiella pneumoniae complex</taxon>
    </lineage>
</organism>
<reference evidence="1 2" key="1">
    <citation type="submission" date="2018-06" db="EMBL/GenBank/DDBJ databases">
        <authorList>
            <consortium name="Pathogen Informatics"/>
            <person name="Doyle S."/>
        </authorList>
    </citation>
    <scope>NUCLEOTIDE SEQUENCE [LARGE SCALE GENOMIC DNA]</scope>
    <source>
        <strain evidence="1 2">NCTC9645</strain>
    </source>
</reference>
<evidence type="ECO:0000313" key="1">
    <source>
        <dbReference type="EMBL" id="SQC20392.1"/>
    </source>
</evidence>
<name>A0A2X3CSR6_KLEPN</name>
<protein>
    <submittedName>
        <fullName evidence="1">Mu-like prophage protein gp29</fullName>
    </submittedName>
</protein>
<sequence>MVKKMVQIVDVNGKPIRRDVLREPQSSHVAALAGLYAEHPSQRLTPQRLEQILNEAELGNLQAQADLFTDMEERDAHLFAEMQKRKRALLTIPHEITPPPNATPAEQADAAWLAEYITEQDGWEDLIIDMLDAIGQGFSNIEIEWQQLGREWFPKAFNHRPASWFELARDNQDQLLLRTDDGMGAPLQPFGWIQHRHKSRSGYVARAGLLRTLSWPYVCRNFGTQSLAELLEIYGIPLRIGKYPEGIGKKEKNELMRAVTELGRYAGGIIPKEMEITLHQASNSSHEPFMALADWAEKSMSKAILGGTLTTQADGKTSTNALGVIHNEVRHDLLSSDSRQLAMTLRSDLFWPLLVLNRRANADPRRTPRIKFKVPEPQAPEPVGASRTVQVNLGAPAAPTPARSYNSQVIAALVAALTRKPGADDTQTGIDEALTALLSGNKPAEGLIAMLQPAIAALSGELDEQSLLGALADAFPQLDPTLLQANLGDTQTIARLIGLYAQQEGQ</sequence>
<dbReference type="Proteomes" id="UP000250675">
    <property type="component" value="Unassembled WGS sequence"/>
</dbReference>
<evidence type="ECO:0000313" key="2">
    <source>
        <dbReference type="Proteomes" id="UP000250675"/>
    </source>
</evidence>
<dbReference type="EMBL" id="UASO01000004">
    <property type="protein sequence ID" value="SQC20392.1"/>
    <property type="molecule type" value="Genomic_DNA"/>
</dbReference>
<gene>
    <name evidence="1" type="ORF">NCTC9645_01563</name>
</gene>
<dbReference type="Pfam" id="PF06074">
    <property type="entry name" value="Portal_Mu"/>
    <property type="match status" value="1"/>
</dbReference>